<evidence type="ECO:0000313" key="9">
    <source>
        <dbReference type="Proteomes" id="UP000245202"/>
    </source>
</evidence>
<dbReference type="PROSITE" id="PS50928">
    <property type="entry name" value="ABC_TM1"/>
    <property type="match status" value="1"/>
</dbReference>
<dbReference type="GO" id="GO:0055085">
    <property type="term" value="P:transmembrane transport"/>
    <property type="evidence" value="ECO:0007669"/>
    <property type="project" value="InterPro"/>
</dbReference>
<reference evidence="8 9" key="1">
    <citation type="submission" date="2017-08" db="EMBL/GenBank/DDBJ databases">
        <title>Substantial Increase in Enzyme Production by Combined Drug-Resistance Mutations in Paenibacillus agaridevorans.</title>
        <authorList>
            <person name="Tanaka Y."/>
            <person name="Funane K."/>
            <person name="Hosaka T."/>
            <person name="Shiwa Y."/>
            <person name="Fujita N."/>
            <person name="Miyazaki T."/>
            <person name="Yoshikawa H."/>
            <person name="Murakami K."/>
            <person name="Kasahara K."/>
            <person name="Inaoka T."/>
            <person name="Hiraga Y."/>
            <person name="Ochi K."/>
        </authorList>
    </citation>
    <scope>NUCLEOTIDE SEQUENCE [LARGE SCALE GENOMIC DNA]</scope>
    <source>
        <strain evidence="8 9">T-3040</strain>
    </source>
</reference>
<name>A0A2R5EMC1_9BACL</name>
<dbReference type="Proteomes" id="UP000245202">
    <property type="component" value="Unassembled WGS sequence"/>
</dbReference>
<feature type="transmembrane region" description="Helical" evidence="6">
    <location>
        <begin position="115"/>
        <end position="135"/>
    </location>
</feature>
<dbReference type="GO" id="GO:0005886">
    <property type="term" value="C:plasma membrane"/>
    <property type="evidence" value="ECO:0007669"/>
    <property type="project" value="UniProtKB-SubCell"/>
</dbReference>
<comment type="subcellular location">
    <subcellularLocation>
        <location evidence="6">Cell membrane</location>
        <topology evidence="6">Multi-pass membrane protein</topology>
    </subcellularLocation>
    <subcellularLocation>
        <location evidence="1">Membrane</location>
        <topology evidence="1">Multi-pass membrane protein</topology>
    </subcellularLocation>
</comment>
<dbReference type="Pfam" id="PF00528">
    <property type="entry name" value="BPD_transp_1"/>
    <property type="match status" value="1"/>
</dbReference>
<evidence type="ECO:0000313" key="8">
    <source>
        <dbReference type="EMBL" id="GBG07826.1"/>
    </source>
</evidence>
<dbReference type="PANTHER" id="PTHR43496">
    <property type="entry name" value="PROTEIN LPLB"/>
    <property type="match status" value="1"/>
</dbReference>
<feature type="transmembrane region" description="Helical" evidence="6">
    <location>
        <begin position="15"/>
        <end position="33"/>
    </location>
</feature>
<feature type="domain" description="ABC transmembrane type-1" evidence="7">
    <location>
        <begin position="75"/>
        <end position="290"/>
    </location>
</feature>
<dbReference type="AlphaFoldDB" id="A0A2R5EMC1"/>
<evidence type="ECO:0000256" key="1">
    <source>
        <dbReference type="ARBA" id="ARBA00004141"/>
    </source>
</evidence>
<sequence length="303" mass="34510">MGRSGNLPYLIRNKWLYIFLIPGILYLLVFKYLPMAGLVIAFKDLSLTKGIVDSEWVGWYHFETLFQSSNFYRILKNSLLLSFYQIVWGFPAPIILALTLNEIRHMFFKRITQTILYLPHFISWVVLAGIVMSFLSPSTGIVNHVLNTMGFESVPFLLKPEYFRTIIVSAEIWKEVGWGTIIYFAAMSGIDPTLYESATIDGAGRMRKMWHITLPGISATIVILLLLKLGNILENGFEQIYLLYNPMTYATGDVFETYTYRIGLQQGRISYGTAVGMFKALVGFTLIIMANSVSRKLSGKSIW</sequence>
<comment type="caution">
    <text evidence="8">The sequence shown here is derived from an EMBL/GenBank/DDBJ whole genome shotgun (WGS) entry which is preliminary data.</text>
</comment>
<evidence type="ECO:0000256" key="6">
    <source>
        <dbReference type="RuleBase" id="RU363032"/>
    </source>
</evidence>
<evidence type="ECO:0000256" key="4">
    <source>
        <dbReference type="ARBA" id="ARBA00022989"/>
    </source>
</evidence>
<organism evidence="8 9">
    <name type="scientific">Paenibacillus agaridevorans</name>
    <dbReference type="NCBI Taxonomy" id="171404"/>
    <lineage>
        <taxon>Bacteria</taxon>
        <taxon>Bacillati</taxon>
        <taxon>Bacillota</taxon>
        <taxon>Bacilli</taxon>
        <taxon>Bacillales</taxon>
        <taxon>Paenibacillaceae</taxon>
        <taxon>Paenibacillus</taxon>
    </lineage>
</organism>
<comment type="similarity">
    <text evidence="6">Belongs to the binding-protein-dependent transport system permease family.</text>
</comment>
<proteinExistence type="inferred from homology"/>
<dbReference type="InterPro" id="IPR000515">
    <property type="entry name" value="MetI-like"/>
</dbReference>
<keyword evidence="3 6" id="KW-0812">Transmembrane</keyword>
<dbReference type="SUPFAM" id="SSF161098">
    <property type="entry name" value="MetI-like"/>
    <property type="match status" value="1"/>
</dbReference>
<dbReference type="CDD" id="cd06261">
    <property type="entry name" value="TM_PBP2"/>
    <property type="match status" value="1"/>
</dbReference>
<accession>A0A2R5EMC1</accession>
<feature type="transmembrane region" description="Helical" evidence="6">
    <location>
        <begin position="83"/>
        <end position="103"/>
    </location>
</feature>
<evidence type="ECO:0000259" key="7">
    <source>
        <dbReference type="PROSITE" id="PS50928"/>
    </source>
</evidence>
<keyword evidence="9" id="KW-1185">Reference proteome</keyword>
<dbReference type="Gene3D" id="1.10.3720.10">
    <property type="entry name" value="MetI-like"/>
    <property type="match status" value="1"/>
</dbReference>
<feature type="transmembrane region" description="Helical" evidence="6">
    <location>
        <begin position="212"/>
        <end position="233"/>
    </location>
</feature>
<gene>
    <name evidence="8" type="ORF">PAT3040_02387</name>
</gene>
<keyword evidence="2 6" id="KW-0813">Transport</keyword>
<keyword evidence="4 6" id="KW-1133">Transmembrane helix</keyword>
<dbReference type="InterPro" id="IPR035906">
    <property type="entry name" value="MetI-like_sf"/>
</dbReference>
<dbReference type="RefSeq" id="WP_258234949.1">
    <property type="nucleotide sequence ID" value="NZ_BDQX01000113.1"/>
</dbReference>
<keyword evidence="5 6" id="KW-0472">Membrane</keyword>
<protein>
    <submittedName>
        <fullName evidence="8">Protein lplB</fullName>
    </submittedName>
</protein>
<evidence type="ECO:0000256" key="2">
    <source>
        <dbReference type="ARBA" id="ARBA00022448"/>
    </source>
</evidence>
<feature type="transmembrane region" description="Helical" evidence="6">
    <location>
        <begin position="269"/>
        <end position="290"/>
    </location>
</feature>
<dbReference type="EMBL" id="BDQX01000113">
    <property type="protein sequence ID" value="GBG07826.1"/>
    <property type="molecule type" value="Genomic_DNA"/>
</dbReference>
<evidence type="ECO:0000256" key="5">
    <source>
        <dbReference type="ARBA" id="ARBA00023136"/>
    </source>
</evidence>
<dbReference type="PANTHER" id="PTHR43496:SF1">
    <property type="entry name" value="POLYGALACTURONAN_RHAMNOGALACTURONAN TRANSPORT SYSTEM PERMEASE PROTEIN YTEP"/>
    <property type="match status" value="1"/>
</dbReference>
<evidence type="ECO:0000256" key="3">
    <source>
        <dbReference type="ARBA" id="ARBA00022692"/>
    </source>
</evidence>